<feature type="compositionally biased region" description="Pro residues" evidence="4">
    <location>
        <begin position="385"/>
        <end position="400"/>
    </location>
</feature>
<dbReference type="Pfam" id="PF00169">
    <property type="entry name" value="PH"/>
    <property type="match status" value="1"/>
</dbReference>
<feature type="compositionally biased region" description="Low complexity" evidence="4">
    <location>
        <begin position="440"/>
        <end position="456"/>
    </location>
</feature>
<dbReference type="GO" id="GO:0001881">
    <property type="term" value="P:receptor recycling"/>
    <property type="evidence" value="ECO:0007669"/>
    <property type="project" value="TreeGrafter"/>
</dbReference>
<dbReference type="InterPro" id="IPR001660">
    <property type="entry name" value="SAM"/>
</dbReference>
<dbReference type="InterPro" id="IPR001849">
    <property type="entry name" value="PH_domain"/>
</dbReference>
<evidence type="ECO:0000259" key="7">
    <source>
        <dbReference type="PROSITE" id="PS50105"/>
    </source>
</evidence>
<dbReference type="GO" id="GO:0042147">
    <property type="term" value="P:retrograde transport, endosome to Golgi"/>
    <property type="evidence" value="ECO:0007669"/>
    <property type="project" value="TreeGrafter"/>
</dbReference>
<dbReference type="Gene3D" id="2.30.30.40">
    <property type="entry name" value="SH3 Domains"/>
    <property type="match status" value="1"/>
</dbReference>
<reference evidence="8 9" key="1">
    <citation type="submission" date="2018-10" db="EMBL/GenBank/DDBJ databases">
        <title>Complete genome sequence of Malassezia restricta CBS 7877.</title>
        <authorList>
            <person name="Morand S.C."/>
            <person name="Bertignac M."/>
            <person name="Iltis A."/>
            <person name="Kolder I."/>
            <person name="Pirovano W."/>
            <person name="Jourdain R."/>
            <person name="Clavaud C."/>
        </authorList>
    </citation>
    <scope>NUCLEOTIDE SEQUENCE [LARGE SCALE GENOMIC DNA]</scope>
    <source>
        <strain evidence="8 9">CBS 7877</strain>
    </source>
</reference>
<dbReference type="CDD" id="cd00174">
    <property type="entry name" value="SH3"/>
    <property type="match status" value="1"/>
</dbReference>
<evidence type="ECO:0000256" key="4">
    <source>
        <dbReference type="SAM" id="MobiDB-lite"/>
    </source>
</evidence>
<proteinExistence type="predicted"/>
<dbReference type="SMART" id="SM00326">
    <property type="entry name" value="SH3"/>
    <property type="match status" value="1"/>
</dbReference>
<dbReference type="PROSITE" id="PS50105">
    <property type="entry name" value="SAM_DOMAIN"/>
    <property type="match status" value="1"/>
</dbReference>
<feature type="domain" description="SAM" evidence="7">
    <location>
        <begin position="307"/>
        <end position="371"/>
    </location>
</feature>
<sequence length="756" mass="80935">MSAPPVEYVYALYNFEAENPDEVSFRVGERVLVVEKDEAYGDGWYQGTNERGETGLFPFSYTTTDESAALMMLNGGFQSEEGAAQTAPAAEAASQGTAAFGAQDRGVMHSTMNDIENALSELHTAEPPQGMSRGLEDDVEREFQARAAARAELARNAQKSLQSQEETAWQGPVGVGEPGTISNRQKTLATTGGGVKPLAMLELSDESEDEVEDEDALPVEKTAPPTMPPEAAHVPHLAGPAVPTAERSMPPGDAFTSQPWPAARETRPEPVPAPTLPTVPTAPAVPVPAPTEQPAATGPAVVDASQWSIDDVVEWARSKDMDASVLEKLREHEVNGASLLSLDINMLKEIDIIAYGRRFKLASAIDELRHGATTPAPARASAPMMPAPVPSGAPRSPPRGVPQGVATAMPSGAPTMQERPRVTSGPARPAPAIDMPQGLSPSAMAAPVTAPVAAPTETDRHVPTKPSLYLRSPQRDEAFQPRAAPPDTPVAPEPMPPSKEYVSEPVPPSGYVPEPVPPSGYAPEPVPPSDGYAPEALPMSSLPLGDSASLRPVMPNEPIAQPSVPSVSLDDPAYSGPTASDAADRQSVLNRIGSIARQGWVKKRGERYNRWNNRYLILHGMDLIVLRDPGANKVKNLIPLHGYKVVSDESANAVGYTFKIVHDTQRTHYFSFEDATAMRGWMKAIMKATIGRDFSQPVISSYSNVTISLEEAQRMRPRPPSPTSRMRVQLENARYNPGQLTSKDAMVLTSLDKGTS</sequence>
<evidence type="ECO:0000259" key="5">
    <source>
        <dbReference type="PROSITE" id="PS50002"/>
    </source>
</evidence>
<feature type="compositionally biased region" description="Polar residues" evidence="4">
    <location>
        <begin position="158"/>
        <end position="167"/>
    </location>
</feature>
<dbReference type="PROSITE" id="PS50003">
    <property type="entry name" value="PH_DOMAIN"/>
    <property type="match status" value="1"/>
</dbReference>
<feature type="domain" description="SH3" evidence="5">
    <location>
        <begin position="4"/>
        <end position="67"/>
    </location>
</feature>
<name>A0A3G2S9L4_MALR7</name>
<dbReference type="CDD" id="cd09535">
    <property type="entry name" value="SAM_BOI-like_fungal"/>
    <property type="match status" value="1"/>
</dbReference>
<dbReference type="Gene3D" id="1.10.150.50">
    <property type="entry name" value="Transcription Factor, Ets-1"/>
    <property type="match status" value="1"/>
</dbReference>
<feature type="region of interest" description="Disordered" evidence="4">
    <location>
        <begin position="156"/>
        <end position="271"/>
    </location>
</feature>
<dbReference type="GO" id="GO:0005802">
    <property type="term" value="C:trans-Golgi network"/>
    <property type="evidence" value="ECO:0007669"/>
    <property type="project" value="TreeGrafter"/>
</dbReference>
<evidence type="ECO:0000313" key="8">
    <source>
        <dbReference type="EMBL" id="AYO44586.1"/>
    </source>
</evidence>
<gene>
    <name evidence="8" type="primary">pob1</name>
    <name evidence="8" type="ORF">DNF11_3636</name>
</gene>
<feature type="compositionally biased region" description="Polar residues" evidence="4">
    <location>
        <begin position="180"/>
        <end position="190"/>
    </location>
</feature>
<dbReference type="InterPro" id="IPR045188">
    <property type="entry name" value="Boi1/Boi2-like"/>
</dbReference>
<dbReference type="SMART" id="SM00454">
    <property type="entry name" value="SAM"/>
    <property type="match status" value="1"/>
</dbReference>
<dbReference type="PANTHER" id="PTHR22902">
    <property type="entry name" value="SESQUIPEDALIAN"/>
    <property type="match status" value="1"/>
</dbReference>
<dbReference type="SUPFAM" id="SSF50729">
    <property type="entry name" value="PH domain-like"/>
    <property type="match status" value="1"/>
</dbReference>
<dbReference type="PROSITE" id="PS50002">
    <property type="entry name" value="SH3"/>
    <property type="match status" value="1"/>
</dbReference>
<evidence type="ECO:0000256" key="1">
    <source>
        <dbReference type="ARBA" id="ARBA00022443"/>
    </source>
</evidence>
<evidence type="ECO:0000256" key="3">
    <source>
        <dbReference type="PROSITE-ProRule" id="PRU00192"/>
    </source>
</evidence>
<dbReference type="InterPro" id="IPR001452">
    <property type="entry name" value="SH3_domain"/>
</dbReference>
<feature type="compositionally biased region" description="Pro residues" evidence="4">
    <location>
        <begin position="505"/>
        <end position="528"/>
    </location>
</feature>
<dbReference type="Pfam" id="PF00018">
    <property type="entry name" value="SH3_1"/>
    <property type="match status" value="1"/>
</dbReference>
<dbReference type="InterPro" id="IPR036028">
    <property type="entry name" value="SH3-like_dom_sf"/>
</dbReference>
<feature type="region of interest" description="Disordered" evidence="4">
    <location>
        <begin position="373"/>
        <end position="582"/>
    </location>
</feature>
<dbReference type="SUPFAM" id="SSF50044">
    <property type="entry name" value="SH3-domain"/>
    <property type="match status" value="1"/>
</dbReference>
<dbReference type="GO" id="GO:0055037">
    <property type="term" value="C:recycling endosome"/>
    <property type="evidence" value="ECO:0007669"/>
    <property type="project" value="TreeGrafter"/>
</dbReference>
<dbReference type="InterPro" id="IPR013761">
    <property type="entry name" value="SAM/pointed_sf"/>
</dbReference>
<dbReference type="EMBL" id="CP033154">
    <property type="protein sequence ID" value="AYO44586.1"/>
    <property type="molecule type" value="Genomic_DNA"/>
</dbReference>
<feature type="compositionally biased region" description="Acidic residues" evidence="4">
    <location>
        <begin position="203"/>
        <end position="217"/>
    </location>
</feature>
<dbReference type="PANTHER" id="PTHR22902:SF27">
    <property type="entry name" value="PLECKSTRIN HOMOLOGY DOMAIN-CONTAINING FAMILY A MEMBER 3"/>
    <property type="match status" value="1"/>
</dbReference>
<dbReference type="STRING" id="425264.A0A3G2S9L4"/>
<keyword evidence="1 3" id="KW-0728">SH3 domain</keyword>
<feature type="compositionally biased region" description="Pro residues" evidence="4">
    <location>
        <begin position="483"/>
        <end position="497"/>
    </location>
</feature>
<dbReference type="AlphaFoldDB" id="A0A3G2S9L4"/>
<dbReference type="GO" id="GO:0005769">
    <property type="term" value="C:early endosome"/>
    <property type="evidence" value="ECO:0007669"/>
    <property type="project" value="TreeGrafter"/>
</dbReference>
<dbReference type="Proteomes" id="UP000269793">
    <property type="component" value="Chromosome VII"/>
</dbReference>
<feature type="compositionally biased region" description="Low complexity" evidence="4">
    <location>
        <begin position="373"/>
        <end position="384"/>
    </location>
</feature>
<dbReference type="GO" id="GO:0007032">
    <property type="term" value="P:endosome organization"/>
    <property type="evidence" value="ECO:0007669"/>
    <property type="project" value="TreeGrafter"/>
</dbReference>
<dbReference type="OrthoDB" id="73680at2759"/>
<dbReference type="GO" id="GO:0005829">
    <property type="term" value="C:cytosol"/>
    <property type="evidence" value="ECO:0007669"/>
    <property type="project" value="GOC"/>
</dbReference>
<keyword evidence="9" id="KW-1185">Reference proteome</keyword>
<dbReference type="PRINTS" id="PR00452">
    <property type="entry name" value="SH3DOMAIN"/>
</dbReference>
<keyword evidence="2" id="KW-0597">Phosphoprotein</keyword>
<protein>
    <submittedName>
        <fullName evidence="8">Protein pob1</fullName>
    </submittedName>
</protein>
<evidence type="ECO:0000256" key="2">
    <source>
        <dbReference type="ARBA" id="ARBA00022553"/>
    </source>
</evidence>
<organism evidence="8 9">
    <name type="scientific">Malassezia restricta (strain ATCC 96810 / NBRC 103918 / CBS 7877)</name>
    <name type="common">Seborrheic dermatitis infection agent</name>
    <dbReference type="NCBI Taxonomy" id="425264"/>
    <lineage>
        <taxon>Eukaryota</taxon>
        <taxon>Fungi</taxon>
        <taxon>Dikarya</taxon>
        <taxon>Basidiomycota</taxon>
        <taxon>Ustilaginomycotina</taxon>
        <taxon>Malasseziomycetes</taxon>
        <taxon>Malasseziales</taxon>
        <taxon>Malasseziaceae</taxon>
        <taxon>Malassezia</taxon>
    </lineage>
</organism>
<feature type="domain" description="PH" evidence="6">
    <location>
        <begin position="594"/>
        <end position="690"/>
    </location>
</feature>
<dbReference type="SUPFAM" id="SSF47769">
    <property type="entry name" value="SAM/Pointed domain"/>
    <property type="match status" value="1"/>
</dbReference>
<dbReference type="Pfam" id="PF07647">
    <property type="entry name" value="SAM_2"/>
    <property type="match status" value="1"/>
</dbReference>
<dbReference type="VEuPathDB" id="FungiDB:DNF11_3636"/>
<dbReference type="SMART" id="SM00233">
    <property type="entry name" value="PH"/>
    <property type="match status" value="1"/>
</dbReference>
<accession>A0A3G2S9L4</accession>
<dbReference type="InterPro" id="IPR011993">
    <property type="entry name" value="PH-like_dom_sf"/>
</dbReference>
<dbReference type="Gene3D" id="2.30.29.30">
    <property type="entry name" value="Pleckstrin-homology domain (PH domain)/Phosphotyrosine-binding domain (PTB)"/>
    <property type="match status" value="1"/>
</dbReference>
<evidence type="ECO:0000259" key="6">
    <source>
        <dbReference type="PROSITE" id="PS50003"/>
    </source>
</evidence>
<evidence type="ECO:0000313" key="9">
    <source>
        <dbReference type="Proteomes" id="UP000269793"/>
    </source>
</evidence>